<organism evidence="2">
    <name type="scientific">Kitasatospora sp. CMC57</name>
    <dbReference type="NCBI Taxonomy" id="3231513"/>
    <lineage>
        <taxon>Bacteria</taxon>
        <taxon>Bacillati</taxon>
        <taxon>Actinomycetota</taxon>
        <taxon>Actinomycetes</taxon>
        <taxon>Kitasatosporales</taxon>
        <taxon>Streptomycetaceae</taxon>
        <taxon>Kitasatospora</taxon>
    </lineage>
</organism>
<reference evidence="2" key="1">
    <citation type="submission" date="2024-07" db="EMBL/GenBank/DDBJ databases">
        <title>Complete genome sequences of cellulolytic bacteria, Kitasatospora sp. CMC57 and Streptomyces sp. CMC78, isolated from Japanese agricultural soil.</title>
        <authorList>
            <person name="Hashimoto T."/>
            <person name="Ito M."/>
            <person name="Iwamoto M."/>
            <person name="Fukahori D."/>
            <person name="Shoda T."/>
            <person name="Sakoda M."/>
            <person name="Morohoshi T."/>
            <person name="Mitsuboshi M."/>
            <person name="Nishizawa T."/>
        </authorList>
    </citation>
    <scope>NUCLEOTIDE SEQUENCE</scope>
    <source>
        <strain evidence="2">CMC57</strain>
    </source>
</reference>
<accession>A0AB33K2W7</accession>
<evidence type="ECO:0000313" key="2">
    <source>
        <dbReference type="EMBL" id="BFP49909.1"/>
    </source>
</evidence>
<dbReference type="AlphaFoldDB" id="A0AB33K2W7"/>
<evidence type="ECO:0000256" key="1">
    <source>
        <dbReference type="SAM" id="MobiDB-lite"/>
    </source>
</evidence>
<dbReference type="EMBL" id="AP035881">
    <property type="protein sequence ID" value="BFP49909.1"/>
    <property type="molecule type" value="Genomic_DNA"/>
</dbReference>
<protein>
    <submittedName>
        <fullName evidence="2">Uncharacterized protein</fullName>
    </submittedName>
</protein>
<feature type="compositionally biased region" description="Basic and acidic residues" evidence="1">
    <location>
        <begin position="10"/>
        <end position="27"/>
    </location>
</feature>
<name>A0AB33K2W7_9ACTN</name>
<feature type="region of interest" description="Disordered" evidence="1">
    <location>
        <begin position="1"/>
        <end position="27"/>
    </location>
</feature>
<sequence length="54" mass="5787">MGQTLGGGHPVEDRHPDVHHHDVGAVLTGERERPLTVLGLCDYRDGRGGSEDQG</sequence>
<proteinExistence type="predicted"/>
<gene>
    <name evidence="2" type="ORF">KCMC57_62770</name>
</gene>